<keyword evidence="8" id="KW-0732">Signal</keyword>
<dbReference type="AlphaFoldDB" id="K3WVC0"/>
<evidence type="ECO:0000256" key="7">
    <source>
        <dbReference type="SAM" id="MobiDB-lite"/>
    </source>
</evidence>
<dbReference type="GO" id="GO:0052040">
    <property type="term" value="P:symbiont-mediated perturbation of host programmed cell death"/>
    <property type="evidence" value="ECO:0007669"/>
    <property type="project" value="UniProtKB-UniRule"/>
</dbReference>
<dbReference type="EMBL" id="GL376599">
    <property type="status" value="NOT_ANNOTATED_CDS"/>
    <property type="molecule type" value="Genomic_DNA"/>
</dbReference>
<name>K3WVC0_GLOUD</name>
<keyword evidence="5 6" id="KW-1015">Disulfide bond</keyword>
<dbReference type="InParanoid" id="K3WVC0"/>
<evidence type="ECO:0000256" key="4">
    <source>
        <dbReference type="ARBA" id="ARBA00022978"/>
    </source>
</evidence>
<proteinExistence type="inferred from homology"/>
<evidence type="ECO:0000256" key="6">
    <source>
        <dbReference type="RuleBase" id="RU368111"/>
    </source>
</evidence>
<dbReference type="eggNOG" id="ENOG502SVCH">
    <property type="taxonomic scope" value="Eukaryota"/>
</dbReference>
<dbReference type="EnsemblProtists" id="PYU1_T008918">
    <property type="protein sequence ID" value="PYU1_T008918"/>
    <property type="gene ID" value="PYU1_G008900"/>
</dbReference>
<evidence type="ECO:0000256" key="1">
    <source>
        <dbReference type="ARBA" id="ARBA00004613"/>
    </source>
</evidence>
<reference evidence="10" key="1">
    <citation type="journal article" date="2010" name="Genome Biol.">
        <title>Genome sequence of the necrotrophic plant pathogen Pythium ultimum reveals original pathogenicity mechanisms and effector repertoire.</title>
        <authorList>
            <person name="Levesque C.A."/>
            <person name="Brouwer H."/>
            <person name="Cano L."/>
            <person name="Hamilton J.P."/>
            <person name="Holt C."/>
            <person name="Huitema E."/>
            <person name="Raffaele S."/>
            <person name="Robideau G.P."/>
            <person name="Thines M."/>
            <person name="Win J."/>
            <person name="Zerillo M.M."/>
            <person name="Beakes G.W."/>
            <person name="Boore J.L."/>
            <person name="Busam D."/>
            <person name="Dumas B."/>
            <person name="Ferriera S."/>
            <person name="Fuerstenberg S.I."/>
            <person name="Gachon C.M."/>
            <person name="Gaulin E."/>
            <person name="Govers F."/>
            <person name="Grenville-Briggs L."/>
            <person name="Horner N."/>
            <person name="Hostetler J."/>
            <person name="Jiang R.H."/>
            <person name="Johnson J."/>
            <person name="Krajaejun T."/>
            <person name="Lin H."/>
            <person name="Meijer H.J."/>
            <person name="Moore B."/>
            <person name="Morris P."/>
            <person name="Phuntmart V."/>
            <person name="Puiu D."/>
            <person name="Shetty J."/>
            <person name="Stajich J.E."/>
            <person name="Tripathy S."/>
            <person name="Wawra S."/>
            <person name="van West P."/>
            <person name="Whitty B.R."/>
            <person name="Coutinho P.M."/>
            <person name="Henrissat B."/>
            <person name="Martin F."/>
            <person name="Thomas P.D."/>
            <person name="Tyler B.M."/>
            <person name="De Vries R.P."/>
            <person name="Kamoun S."/>
            <person name="Yandell M."/>
            <person name="Tisserat N."/>
            <person name="Buell C.R."/>
        </authorList>
    </citation>
    <scope>NUCLEOTIDE SEQUENCE</scope>
    <source>
        <strain evidence="10">DAOM:BR144</strain>
    </source>
</reference>
<protein>
    <recommendedName>
        <fullName evidence="6">Elicitin</fullName>
    </recommendedName>
</protein>
<organism evidence="9 10">
    <name type="scientific">Globisporangium ultimum (strain ATCC 200006 / CBS 805.95 / DAOM BR144)</name>
    <name type="common">Pythium ultimum</name>
    <dbReference type="NCBI Taxonomy" id="431595"/>
    <lineage>
        <taxon>Eukaryota</taxon>
        <taxon>Sar</taxon>
        <taxon>Stramenopiles</taxon>
        <taxon>Oomycota</taxon>
        <taxon>Peronosporomycetes</taxon>
        <taxon>Pythiales</taxon>
        <taxon>Pythiaceae</taxon>
        <taxon>Globisporangium</taxon>
    </lineage>
</organism>
<feature type="chain" id="PRO_5003868273" description="Elicitin" evidence="8">
    <location>
        <begin position="18"/>
        <end position="173"/>
    </location>
</feature>
<reference evidence="9" key="3">
    <citation type="submission" date="2015-02" db="UniProtKB">
        <authorList>
            <consortium name="EnsemblProtists"/>
        </authorList>
    </citation>
    <scope>IDENTIFICATION</scope>
    <source>
        <strain evidence="9">DAOM BR144</strain>
    </source>
</reference>
<feature type="region of interest" description="Disordered" evidence="7">
    <location>
        <begin position="102"/>
        <end position="153"/>
    </location>
</feature>
<dbReference type="Pfam" id="PF00964">
    <property type="entry name" value="Elicitin"/>
    <property type="match status" value="1"/>
</dbReference>
<evidence type="ECO:0000313" key="10">
    <source>
        <dbReference type="Proteomes" id="UP000019132"/>
    </source>
</evidence>
<keyword evidence="4 6" id="KW-0928">Hypersensitive response elicitation</keyword>
<dbReference type="SMART" id="SM01187">
    <property type="entry name" value="Elicitin"/>
    <property type="match status" value="1"/>
</dbReference>
<evidence type="ECO:0000256" key="3">
    <source>
        <dbReference type="ARBA" id="ARBA00022525"/>
    </source>
</evidence>
<dbReference type="GO" id="GO:0005576">
    <property type="term" value="C:extracellular region"/>
    <property type="evidence" value="ECO:0007669"/>
    <property type="project" value="UniProtKB-SubCell"/>
</dbReference>
<keyword evidence="3 6" id="KW-0964">Secreted</keyword>
<feature type="signal peptide" evidence="8">
    <location>
        <begin position="1"/>
        <end position="17"/>
    </location>
</feature>
<evidence type="ECO:0000256" key="8">
    <source>
        <dbReference type="SAM" id="SignalP"/>
    </source>
</evidence>
<dbReference type="InterPro" id="IPR036470">
    <property type="entry name" value="Elicitin_sf"/>
</dbReference>
<keyword evidence="10" id="KW-1185">Reference proteome</keyword>
<dbReference type="InterPro" id="IPR002200">
    <property type="entry name" value="Elicitin"/>
</dbReference>
<evidence type="ECO:0000256" key="2">
    <source>
        <dbReference type="ARBA" id="ARBA00009544"/>
    </source>
</evidence>
<reference evidence="10" key="2">
    <citation type="submission" date="2010-04" db="EMBL/GenBank/DDBJ databases">
        <authorList>
            <person name="Buell R."/>
            <person name="Hamilton J."/>
            <person name="Hostetler J."/>
        </authorList>
    </citation>
    <scope>NUCLEOTIDE SEQUENCE [LARGE SCALE GENOMIC DNA]</scope>
    <source>
        <strain evidence="10">DAOM:BR144</strain>
    </source>
</reference>
<dbReference type="Gene3D" id="1.10.239.10">
    <property type="entry name" value="Elicitin domain"/>
    <property type="match status" value="1"/>
</dbReference>
<comment type="subcellular location">
    <subcellularLocation>
        <location evidence="1 6">Secreted</location>
    </subcellularLocation>
</comment>
<dbReference type="SUPFAM" id="SSF48647">
    <property type="entry name" value="Fungal elicitin"/>
    <property type="match status" value="1"/>
</dbReference>
<accession>K3WVC0</accession>
<dbReference type="HOGENOM" id="CLU_087770_0_1_1"/>
<dbReference type="Proteomes" id="UP000019132">
    <property type="component" value="Unassembled WGS sequence"/>
</dbReference>
<dbReference type="STRING" id="431595.K3WVC0"/>
<comment type="similarity">
    <text evidence="2 6">Belongs to the elicitin family.</text>
</comment>
<comment type="function">
    <text evidence="6">Induces local and distal defense responses (incompatible hypersensitive reaction) in plants from the solanaceae and cruciferae families. Elicits leaf necrosis and causes the accumulation of pathogenesis-related proteins. Might interact with the lipidic molecules of the plasma membrane.</text>
</comment>
<sequence length="173" mass="17112">MKFSFVAVAATLAVASAVDCDLTKLAQLLDNSNATTCSADSGLSFTSVTQPSSDLVAKICNSTACMNVMAAVKTLNLGDCMLFGTRLETDLLNPIDSTCGTGSKNATGNSTDTPTPRNTTGPTGTSSGSSDAATTDSPSTGTTPTPTPSPTSAASSVAMAASAIVVVVAAAFL</sequence>
<feature type="compositionally biased region" description="Low complexity" evidence="7">
    <location>
        <begin position="110"/>
        <end position="153"/>
    </location>
</feature>
<evidence type="ECO:0000313" key="9">
    <source>
        <dbReference type="EnsemblProtists" id="PYU1_T008918"/>
    </source>
</evidence>
<dbReference type="OMA" id="PLTNYCS"/>
<dbReference type="VEuPathDB" id="FungiDB:PYU1_G008900"/>
<evidence type="ECO:0000256" key="5">
    <source>
        <dbReference type="ARBA" id="ARBA00023157"/>
    </source>
</evidence>